<dbReference type="AlphaFoldDB" id="A0A1Y5STK2"/>
<accession>A0A1Y5STK2</accession>
<name>A0A1Y5STK2_9RHOB</name>
<sequence>MAGNEFWARKIIAAYVELRRTTEQIFITYGELADLIGRKGEHRLLGGALDLVRDRCCEMGVPDIATVVIDKESLKRGEMRPSPKAIDKYEGWQNLRAEQARVITFDWSAVNL</sequence>
<dbReference type="RefSeq" id="WP_085796094.1">
    <property type="nucleotide sequence ID" value="NZ_FWFO01000001.1"/>
</dbReference>
<evidence type="ECO:0000313" key="1">
    <source>
        <dbReference type="EMBL" id="SLN48097.1"/>
    </source>
</evidence>
<proteinExistence type="predicted"/>
<dbReference type="OrthoDB" id="7857774at2"/>
<dbReference type="Proteomes" id="UP000193077">
    <property type="component" value="Unassembled WGS sequence"/>
</dbReference>
<gene>
    <name evidence="1" type="ORF">TRL7639_02643</name>
</gene>
<reference evidence="1 2" key="1">
    <citation type="submission" date="2017-03" db="EMBL/GenBank/DDBJ databases">
        <authorList>
            <person name="Afonso C.L."/>
            <person name="Miller P.J."/>
            <person name="Scott M.A."/>
            <person name="Spackman E."/>
            <person name="Goraichik I."/>
            <person name="Dimitrov K.M."/>
            <person name="Suarez D.L."/>
            <person name="Swayne D.E."/>
        </authorList>
    </citation>
    <scope>NUCLEOTIDE SEQUENCE [LARGE SCALE GENOMIC DNA]</scope>
    <source>
        <strain evidence="1 2">CECT 7639</strain>
    </source>
</reference>
<organism evidence="1 2">
    <name type="scientific">Falsiruegeria litorea R37</name>
    <dbReference type="NCBI Taxonomy" id="1200284"/>
    <lineage>
        <taxon>Bacteria</taxon>
        <taxon>Pseudomonadati</taxon>
        <taxon>Pseudomonadota</taxon>
        <taxon>Alphaproteobacteria</taxon>
        <taxon>Rhodobacterales</taxon>
        <taxon>Roseobacteraceae</taxon>
        <taxon>Falsiruegeria</taxon>
    </lineage>
</organism>
<dbReference type="EMBL" id="FWFO01000001">
    <property type="protein sequence ID" value="SLN48097.1"/>
    <property type="molecule type" value="Genomic_DNA"/>
</dbReference>
<protein>
    <submittedName>
        <fullName evidence="1">Uncharacterized protein</fullName>
    </submittedName>
</protein>
<keyword evidence="2" id="KW-1185">Reference proteome</keyword>
<evidence type="ECO:0000313" key="2">
    <source>
        <dbReference type="Proteomes" id="UP000193077"/>
    </source>
</evidence>